<evidence type="ECO:0000256" key="1">
    <source>
        <dbReference type="ARBA" id="ARBA00001554"/>
    </source>
</evidence>
<comment type="similarity">
    <text evidence="2 4">Belongs to the pterin-4-alpha-carbinolamine dehydratase family.</text>
</comment>
<keyword evidence="6" id="KW-1185">Reference proteome</keyword>
<dbReference type="EMBL" id="JARGYT010000053">
    <property type="protein sequence ID" value="MDZ5762474.1"/>
    <property type="molecule type" value="Genomic_DNA"/>
</dbReference>
<dbReference type="EC" id="4.2.1.96" evidence="4"/>
<dbReference type="InterPro" id="IPR036428">
    <property type="entry name" value="PCD_sf"/>
</dbReference>
<keyword evidence="3 4" id="KW-0456">Lyase</keyword>
<gene>
    <name evidence="5" type="ORF">Cyrtocomes_00858</name>
</gene>
<dbReference type="InterPro" id="IPR001533">
    <property type="entry name" value="Pterin_deHydtase"/>
</dbReference>
<evidence type="ECO:0000256" key="3">
    <source>
        <dbReference type="ARBA" id="ARBA00023239"/>
    </source>
</evidence>
<organism evidence="5 6">
    <name type="scientific">Candidatus Cyrtobacter comes</name>
    <dbReference type="NCBI Taxonomy" id="675776"/>
    <lineage>
        <taxon>Bacteria</taxon>
        <taxon>Pseudomonadati</taxon>
        <taxon>Pseudomonadota</taxon>
        <taxon>Alphaproteobacteria</taxon>
        <taxon>Rickettsiales</taxon>
        <taxon>Candidatus Midichloriaceae</taxon>
        <taxon>Candidatus Cyrtobacter</taxon>
    </lineage>
</organism>
<name>A0ABU5L9G2_9RICK</name>
<comment type="catalytic activity">
    <reaction evidence="1 4">
        <text>(4aS,6R)-4a-hydroxy-L-erythro-5,6,7,8-tetrahydrobiopterin = (6R)-L-erythro-6,7-dihydrobiopterin + H2O</text>
        <dbReference type="Rhea" id="RHEA:11920"/>
        <dbReference type="ChEBI" id="CHEBI:15377"/>
        <dbReference type="ChEBI" id="CHEBI:15642"/>
        <dbReference type="ChEBI" id="CHEBI:43120"/>
        <dbReference type="EC" id="4.2.1.96"/>
    </reaction>
</comment>
<dbReference type="Pfam" id="PF01329">
    <property type="entry name" value="Pterin_4a"/>
    <property type="match status" value="1"/>
</dbReference>
<dbReference type="Proteomes" id="UP001293791">
    <property type="component" value="Unassembled WGS sequence"/>
</dbReference>
<proteinExistence type="inferred from homology"/>
<evidence type="ECO:0000313" key="6">
    <source>
        <dbReference type="Proteomes" id="UP001293791"/>
    </source>
</evidence>
<accession>A0ABU5L9G2</accession>
<evidence type="ECO:0000256" key="4">
    <source>
        <dbReference type="HAMAP-Rule" id="MF_00434"/>
    </source>
</evidence>
<evidence type="ECO:0000256" key="2">
    <source>
        <dbReference type="ARBA" id="ARBA00006472"/>
    </source>
</evidence>
<dbReference type="SUPFAM" id="SSF55248">
    <property type="entry name" value="PCD-like"/>
    <property type="match status" value="1"/>
</dbReference>
<protein>
    <recommendedName>
        <fullName evidence="4">Putative pterin-4-alpha-carbinolamine dehydratase</fullName>
        <shortName evidence="4">PHS</shortName>
        <ecNumber evidence="4">4.2.1.96</ecNumber>
    </recommendedName>
    <alternativeName>
        <fullName evidence="4">4-alpha-hydroxy-tetrahydropterin dehydratase</fullName>
    </alternativeName>
    <alternativeName>
        <fullName evidence="4">Pterin carbinolamine dehydratase</fullName>
        <shortName evidence="4">PCD</shortName>
    </alternativeName>
</protein>
<dbReference type="PANTHER" id="PTHR12599:SF0">
    <property type="entry name" value="PTERIN-4-ALPHA-CARBINOLAMINE DEHYDRATASE"/>
    <property type="match status" value="1"/>
</dbReference>
<comment type="caution">
    <text evidence="5">The sequence shown here is derived from an EMBL/GenBank/DDBJ whole genome shotgun (WGS) entry which is preliminary data.</text>
</comment>
<reference evidence="5 6" key="1">
    <citation type="submission" date="2023-02" db="EMBL/GenBank/DDBJ databases">
        <title>Host association and intracellularity evolved multiple times independently in the Rickettsiales.</title>
        <authorList>
            <person name="Castelli M."/>
            <person name="Nardi T."/>
            <person name="Gammuto L."/>
            <person name="Bellinzona G."/>
            <person name="Sabaneyeva E."/>
            <person name="Potekhin A."/>
            <person name="Serra V."/>
            <person name="Petroni G."/>
            <person name="Sassera D."/>
        </authorList>
    </citation>
    <scope>NUCLEOTIDE SEQUENCE [LARGE SCALE GENOMIC DNA]</scope>
    <source>
        <strain evidence="5 6">BOD18</strain>
    </source>
</reference>
<sequence length="150" mass="17511">MYYKISAGKRLEKLVCYFQKLHKVLCLMIKNKYRIIMTKTCELSKKKCILCHGGILPLEKNEIFRFLSELQSEWLVNELGHIYKSYKFPNFIDAMNFANKIAEIAEQEDHHPDLAISYGQCIVEIWTHKINGLTESDFILAAKIDGIHNE</sequence>
<dbReference type="PANTHER" id="PTHR12599">
    <property type="entry name" value="PTERIN-4-ALPHA-CARBINOLAMINE DEHYDRATASE"/>
    <property type="match status" value="1"/>
</dbReference>
<dbReference type="CDD" id="cd00913">
    <property type="entry name" value="PCD_DCoH_subfamily_a"/>
    <property type="match status" value="1"/>
</dbReference>
<evidence type="ECO:0000313" key="5">
    <source>
        <dbReference type="EMBL" id="MDZ5762474.1"/>
    </source>
</evidence>
<dbReference type="HAMAP" id="MF_00434">
    <property type="entry name" value="Pterin_4_alpha"/>
    <property type="match status" value="1"/>
</dbReference>
<dbReference type="Gene3D" id="3.30.1360.20">
    <property type="entry name" value="Transcriptional coactivator/pterin dehydratase"/>
    <property type="match status" value="1"/>
</dbReference>